<evidence type="ECO:0000256" key="5">
    <source>
        <dbReference type="ARBA" id="ARBA00010185"/>
    </source>
</evidence>
<evidence type="ECO:0000256" key="24">
    <source>
        <dbReference type="SAM" id="Phobius"/>
    </source>
</evidence>
<evidence type="ECO:0000313" key="26">
    <source>
        <dbReference type="Proteomes" id="UP000824241"/>
    </source>
</evidence>
<feature type="transmembrane region" description="Helical" evidence="24">
    <location>
        <begin position="130"/>
        <end position="151"/>
    </location>
</feature>
<keyword evidence="8" id="KW-1003">Cell membrane</keyword>
<comment type="caution">
    <text evidence="25">The sequence shown here is derived from an EMBL/GenBank/DDBJ whole genome shotgun (WGS) entry which is preliminary data.</text>
</comment>
<keyword evidence="12 25" id="KW-0548">Nucleotidyltransferase</keyword>
<dbReference type="Proteomes" id="UP000824241">
    <property type="component" value="Unassembled WGS sequence"/>
</dbReference>
<feature type="transmembrane region" description="Helical" evidence="24">
    <location>
        <begin position="253"/>
        <end position="273"/>
    </location>
</feature>
<keyword evidence="9" id="KW-0444">Lipid biosynthesis</keyword>
<dbReference type="EMBL" id="DVHA01000270">
    <property type="protein sequence ID" value="HIR61553.1"/>
    <property type="molecule type" value="Genomic_DNA"/>
</dbReference>
<feature type="transmembrane region" description="Helical" evidence="24">
    <location>
        <begin position="75"/>
        <end position="93"/>
    </location>
</feature>
<evidence type="ECO:0000256" key="22">
    <source>
        <dbReference type="ARBA" id="ARBA00032743"/>
    </source>
</evidence>
<evidence type="ECO:0000256" key="6">
    <source>
        <dbReference type="ARBA" id="ARBA00012487"/>
    </source>
</evidence>
<evidence type="ECO:0000256" key="12">
    <source>
        <dbReference type="ARBA" id="ARBA00022695"/>
    </source>
</evidence>
<dbReference type="EC" id="2.7.7.41" evidence="6"/>
<evidence type="ECO:0000256" key="8">
    <source>
        <dbReference type="ARBA" id="ARBA00022475"/>
    </source>
</evidence>
<comment type="pathway">
    <text evidence="3">Phospholipid metabolism; CDP-diacylglycerol biosynthesis; CDP-diacylglycerol from sn-glycerol 3-phosphate: step 3/3.</text>
</comment>
<dbReference type="PROSITE" id="PS51257">
    <property type="entry name" value="PROKAR_LIPOPROTEIN"/>
    <property type="match status" value="1"/>
</dbReference>
<keyword evidence="14" id="KW-0443">Lipid metabolism</keyword>
<evidence type="ECO:0000256" key="1">
    <source>
        <dbReference type="ARBA" id="ARBA00001698"/>
    </source>
</evidence>
<keyword evidence="13 24" id="KW-1133">Transmembrane helix</keyword>
<evidence type="ECO:0000256" key="3">
    <source>
        <dbReference type="ARBA" id="ARBA00005119"/>
    </source>
</evidence>
<dbReference type="GO" id="GO:0016024">
    <property type="term" value="P:CDP-diacylglycerol biosynthetic process"/>
    <property type="evidence" value="ECO:0007669"/>
    <property type="project" value="TreeGrafter"/>
</dbReference>
<reference evidence="25" key="1">
    <citation type="submission" date="2020-10" db="EMBL/GenBank/DDBJ databases">
        <authorList>
            <person name="Gilroy R."/>
        </authorList>
    </citation>
    <scope>NUCLEOTIDE SEQUENCE</scope>
    <source>
        <strain evidence="25">CHK189-12415</strain>
    </source>
</reference>
<keyword evidence="15 24" id="KW-0472">Membrane</keyword>
<dbReference type="PANTHER" id="PTHR46382">
    <property type="entry name" value="PHOSPHATIDATE CYTIDYLYLTRANSFERASE"/>
    <property type="match status" value="1"/>
</dbReference>
<evidence type="ECO:0000256" key="17">
    <source>
        <dbReference type="ARBA" id="ARBA00023264"/>
    </source>
</evidence>
<accession>A0A9D1J5I0</accession>
<reference evidence="25" key="2">
    <citation type="journal article" date="2021" name="PeerJ">
        <title>Extensive microbial diversity within the chicken gut microbiome revealed by metagenomics and culture.</title>
        <authorList>
            <person name="Gilroy R."/>
            <person name="Ravi A."/>
            <person name="Getino M."/>
            <person name="Pursley I."/>
            <person name="Horton D.L."/>
            <person name="Alikhan N.F."/>
            <person name="Baker D."/>
            <person name="Gharbi K."/>
            <person name="Hall N."/>
            <person name="Watson M."/>
            <person name="Adriaenssens E.M."/>
            <person name="Foster-Nyarko E."/>
            <person name="Jarju S."/>
            <person name="Secka A."/>
            <person name="Antonio M."/>
            <person name="Oren A."/>
            <person name="Chaudhuri R.R."/>
            <person name="La Ragione R."/>
            <person name="Hildebrand F."/>
            <person name="Pallen M.J."/>
        </authorList>
    </citation>
    <scope>NUCLEOTIDE SEQUENCE</scope>
    <source>
        <strain evidence="25">CHK189-12415</strain>
    </source>
</reference>
<evidence type="ECO:0000256" key="15">
    <source>
        <dbReference type="ARBA" id="ARBA00023136"/>
    </source>
</evidence>
<evidence type="ECO:0000256" key="16">
    <source>
        <dbReference type="ARBA" id="ARBA00023209"/>
    </source>
</evidence>
<dbReference type="Pfam" id="PF01148">
    <property type="entry name" value="CTP_transf_1"/>
    <property type="match status" value="1"/>
</dbReference>
<evidence type="ECO:0000256" key="20">
    <source>
        <dbReference type="ARBA" id="ARBA00032253"/>
    </source>
</evidence>
<evidence type="ECO:0000313" key="25">
    <source>
        <dbReference type="EMBL" id="HIR61553.1"/>
    </source>
</evidence>
<evidence type="ECO:0000256" key="4">
    <source>
        <dbReference type="ARBA" id="ARBA00005189"/>
    </source>
</evidence>
<evidence type="ECO:0000256" key="11">
    <source>
        <dbReference type="ARBA" id="ARBA00022692"/>
    </source>
</evidence>
<comment type="similarity">
    <text evidence="5">Belongs to the CDS family.</text>
</comment>
<organism evidence="25 26">
    <name type="scientific">Candidatus Faecivivens stercoravium</name>
    <dbReference type="NCBI Taxonomy" id="2840803"/>
    <lineage>
        <taxon>Bacteria</taxon>
        <taxon>Bacillati</taxon>
        <taxon>Bacillota</taxon>
        <taxon>Clostridia</taxon>
        <taxon>Eubacteriales</taxon>
        <taxon>Oscillospiraceae</taxon>
        <taxon>Oscillospiraceae incertae sedis</taxon>
        <taxon>Candidatus Faecivivens</taxon>
    </lineage>
</organism>
<sequence length="275" mass="29608">MKQRLISAAVALVLLAAVFACYQTVVLNIAVGLIAGMAVFELLHATGYVGSKAVLVFSVLYGFLIPFFGMMPEGAAGYITLLYLVLLVGMLLWRHNEIRFEAVAVSFFLSASVPAALSCIVRLRDQYEDGLLYMLLCCIAAWISDSCAYFAGRAFGKHKMCPQISPHKTIEGAVGGVAGCVAFSLLACWLYGLCRQGAGAELQFNWALIALLAAVCSLISIAGDLTASVIKRQRGIKDFGKIMPGHGGVMDRFDSFIFVAPAVCLFVRLFPILTI</sequence>
<keyword evidence="10" id="KW-0808">Transferase</keyword>
<dbReference type="GO" id="GO:0005886">
    <property type="term" value="C:plasma membrane"/>
    <property type="evidence" value="ECO:0007669"/>
    <property type="project" value="UniProtKB-SubCell"/>
</dbReference>
<gene>
    <name evidence="25" type="ORF">IAB37_08280</name>
</gene>
<name>A0A9D1J5I0_9FIRM</name>
<feature type="transmembrane region" description="Helical" evidence="24">
    <location>
        <begin position="100"/>
        <end position="124"/>
    </location>
</feature>
<keyword evidence="17" id="KW-1208">Phospholipid metabolism</keyword>
<dbReference type="GO" id="GO:0004605">
    <property type="term" value="F:phosphatidate cytidylyltransferase activity"/>
    <property type="evidence" value="ECO:0007669"/>
    <property type="project" value="UniProtKB-EC"/>
</dbReference>
<evidence type="ECO:0000256" key="19">
    <source>
        <dbReference type="ARBA" id="ARBA00031825"/>
    </source>
</evidence>
<evidence type="ECO:0000256" key="9">
    <source>
        <dbReference type="ARBA" id="ARBA00022516"/>
    </source>
</evidence>
<proteinExistence type="inferred from homology"/>
<evidence type="ECO:0000256" key="10">
    <source>
        <dbReference type="ARBA" id="ARBA00022679"/>
    </source>
</evidence>
<evidence type="ECO:0000256" key="2">
    <source>
        <dbReference type="ARBA" id="ARBA00004651"/>
    </source>
</evidence>
<protein>
    <recommendedName>
        <fullName evidence="7">Phosphatidate cytidylyltransferase</fullName>
        <ecNumber evidence="6">2.7.7.41</ecNumber>
    </recommendedName>
    <alternativeName>
        <fullName evidence="20">CDP-DAG synthase</fullName>
    </alternativeName>
    <alternativeName>
        <fullName evidence="22">CDP-DG synthase</fullName>
    </alternativeName>
    <alternativeName>
        <fullName evidence="18">CDP-diacylglycerol synthase</fullName>
    </alternativeName>
    <alternativeName>
        <fullName evidence="21">CDP-diglyceride pyrophosphorylase</fullName>
    </alternativeName>
    <alternativeName>
        <fullName evidence="23">CDP-diglyceride synthase</fullName>
    </alternativeName>
    <alternativeName>
        <fullName evidence="19">CTP:phosphatidate cytidylyltransferase</fullName>
    </alternativeName>
</protein>
<evidence type="ECO:0000256" key="18">
    <source>
        <dbReference type="ARBA" id="ARBA00029893"/>
    </source>
</evidence>
<evidence type="ECO:0000256" key="7">
    <source>
        <dbReference type="ARBA" id="ARBA00019373"/>
    </source>
</evidence>
<dbReference type="PANTHER" id="PTHR46382:SF1">
    <property type="entry name" value="PHOSPHATIDATE CYTIDYLYLTRANSFERASE"/>
    <property type="match status" value="1"/>
</dbReference>
<evidence type="ECO:0000256" key="21">
    <source>
        <dbReference type="ARBA" id="ARBA00032396"/>
    </source>
</evidence>
<dbReference type="AlphaFoldDB" id="A0A9D1J5I0"/>
<feature type="transmembrane region" description="Helical" evidence="24">
    <location>
        <begin position="53"/>
        <end position="69"/>
    </location>
</feature>
<comment type="catalytic activity">
    <reaction evidence="1">
        <text>a 1,2-diacyl-sn-glycero-3-phosphate + CTP + H(+) = a CDP-1,2-diacyl-sn-glycerol + diphosphate</text>
        <dbReference type="Rhea" id="RHEA:16229"/>
        <dbReference type="ChEBI" id="CHEBI:15378"/>
        <dbReference type="ChEBI" id="CHEBI:33019"/>
        <dbReference type="ChEBI" id="CHEBI:37563"/>
        <dbReference type="ChEBI" id="CHEBI:58332"/>
        <dbReference type="ChEBI" id="CHEBI:58608"/>
        <dbReference type="EC" id="2.7.7.41"/>
    </reaction>
</comment>
<feature type="transmembrane region" description="Helical" evidence="24">
    <location>
        <begin position="172"/>
        <end position="192"/>
    </location>
</feature>
<feature type="transmembrane region" description="Helical" evidence="24">
    <location>
        <begin position="204"/>
        <end position="227"/>
    </location>
</feature>
<comment type="subcellular location">
    <subcellularLocation>
        <location evidence="2">Cell membrane</location>
        <topology evidence="2">Multi-pass membrane protein</topology>
    </subcellularLocation>
</comment>
<keyword evidence="16" id="KW-0594">Phospholipid biosynthesis</keyword>
<keyword evidence="11 24" id="KW-0812">Transmembrane</keyword>
<evidence type="ECO:0000256" key="13">
    <source>
        <dbReference type="ARBA" id="ARBA00022989"/>
    </source>
</evidence>
<evidence type="ECO:0000256" key="14">
    <source>
        <dbReference type="ARBA" id="ARBA00023098"/>
    </source>
</evidence>
<comment type="pathway">
    <text evidence="4">Lipid metabolism.</text>
</comment>
<evidence type="ECO:0000256" key="23">
    <source>
        <dbReference type="ARBA" id="ARBA00033406"/>
    </source>
</evidence>